<proteinExistence type="predicted"/>
<evidence type="ECO:0000256" key="2">
    <source>
        <dbReference type="ARBA" id="ARBA00022490"/>
    </source>
</evidence>
<dbReference type="InterPro" id="IPR010963">
    <property type="entry name" value="PHA_synth_I"/>
</dbReference>
<evidence type="ECO:0000256" key="5">
    <source>
        <dbReference type="SAM" id="MobiDB-lite"/>
    </source>
</evidence>
<dbReference type="AlphaFoldDB" id="A0A6M4GYA9"/>
<evidence type="ECO:0000256" key="1">
    <source>
        <dbReference type="ARBA" id="ARBA00004496"/>
    </source>
</evidence>
<dbReference type="PANTHER" id="PTHR36837">
    <property type="entry name" value="POLY(3-HYDROXYALKANOATE) POLYMERASE SUBUNIT PHAC"/>
    <property type="match status" value="1"/>
</dbReference>
<dbReference type="KEGG" id="uru:DSM104443_02571"/>
<dbReference type="GO" id="GO:0042619">
    <property type="term" value="P:poly-hydroxybutyrate biosynthetic process"/>
    <property type="evidence" value="ECO:0007669"/>
    <property type="project" value="InterPro"/>
</dbReference>
<dbReference type="NCBIfam" id="TIGR01838">
    <property type="entry name" value="PHA_synth_I"/>
    <property type="match status" value="1"/>
</dbReference>
<comment type="subcellular location">
    <subcellularLocation>
        <location evidence="1">Cytoplasm</location>
    </subcellularLocation>
</comment>
<dbReference type="Pfam" id="PF07167">
    <property type="entry name" value="PhaC_N"/>
    <property type="match status" value="1"/>
</dbReference>
<dbReference type="InterPro" id="IPR029058">
    <property type="entry name" value="AB_hydrolase_fold"/>
</dbReference>
<dbReference type="GO" id="GO:0005737">
    <property type="term" value="C:cytoplasm"/>
    <property type="evidence" value="ECO:0007669"/>
    <property type="project" value="UniProtKB-SubCell"/>
</dbReference>
<evidence type="ECO:0000259" key="6">
    <source>
        <dbReference type="Pfam" id="PF07167"/>
    </source>
</evidence>
<evidence type="ECO:0000313" key="8">
    <source>
        <dbReference type="Proteomes" id="UP000501534"/>
    </source>
</evidence>
<dbReference type="Gene3D" id="3.40.50.1820">
    <property type="entry name" value="alpha/beta hydrolase"/>
    <property type="match status" value="1"/>
</dbReference>
<keyword evidence="2" id="KW-0963">Cytoplasm</keyword>
<dbReference type="InterPro" id="IPR010941">
    <property type="entry name" value="PhaC_N"/>
</dbReference>
<feature type="region of interest" description="Disordered" evidence="5">
    <location>
        <begin position="538"/>
        <end position="559"/>
    </location>
</feature>
<feature type="domain" description="Poly-beta-hydroxybutyrate polymerase N-terminal" evidence="6">
    <location>
        <begin position="73"/>
        <end position="239"/>
    </location>
</feature>
<dbReference type="GO" id="GO:0016746">
    <property type="term" value="F:acyltransferase activity"/>
    <property type="evidence" value="ECO:0007669"/>
    <property type="project" value="UniProtKB-KW"/>
</dbReference>
<evidence type="ECO:0000256" key="3">
    <source>
        <dbReference type="ARBA" id="ARBA00022679"/>
    </source>
</evidence>
<dbReference type="Proteomes" id="UP000501534">
    <property type="component" value="Chromosome"/>
</dbReference>
<dbReference type="PANTHER" id="PTHR36837:SF5">
    <property type="entry name" value="POLY-3-HYDROXYBUTYRATE SYNTHASE"/>
    <property type="match status" value="1"/>
</dbReference>
<dbReference type="InterPro" id="IPR051321">
    <property type="entry name" value="PHA/PHB_synthase"/>
</dbReference>
<sequence>MSPLPDPPATTPGETPTQQVMSAFAQTWGTWMESLAARPDTFAGLQRRYFEDQFRIWQQTFGHPEKPGDPPLDKRFSAPEWNQHPVFRYYRDAYLAGSKAMMESVESATLDDETKQRMRFAMKQYLDAMSPSNFLLTNPEALKEAAESGGDTLQKGYANLLADLAKGRVSMTDESAFELGKNVATTKGSVVFENELVQLIQYAPLTAQVYERPIVLVPPAINKFYIMDLQPENSLVRYLIEQGHTVFMVSWRNVKEAQGSLTWDDYIGEGILASLEAAKKITKADKVNALGFCVGGTLLASGLAVMEAKKRSIVESVTLLTTLLDFRDVGEIRVFLDQSFVDKREAQLSGGGIVPGRELASSFSFLRANDLVWSYVVNNYLRGKSPPAFDLLYWNSDSTNLPGPMYAYYIRNTYLENKLAQPDALTTCGVPVSLKRIKIPAFVFSAREDHIVPWKGGFESARCLGGPVTFVLGASGHIAGTINPASKGKRSFWSNAKLGVDPQRWLEGAKETPGSWWGTWSKWLAPYGGRKIKARKALGDARHKPIEPAPGRYVKERAE</sequence>
<dbReference type="SUPFAM" id="SSF53474">
    <property type="entry name" value="alpha/beta-Hydrolases"/>
    <property type="match status" value="1"/>
</dbReference>
<gene>
    <name evidence="7" type="primary">phaC_2</name>
    <name evidence="7" type="ORF">DSM104443_02571</name>
</gene>
<accession>A0A6M4GYA9</accession>
<name>A0A6M4GYA9_9PROT</name>
<reference evidence="7 8" key="1">
    <citation type="submission" date="2020-04" db="EMBL/GenBank/DDBJ databases">
        <title>Usitatibacter rugosus gen. nov., sp. nov. and Usitatibacter palustris sp. nov., novel members of Usitatibacteraceae fam. nov. within the order Nitrosomonadales isolated from soil.</title>
        <authorList>
            <person name="Huber K.J."/>
            <person name="Neumann-Schaal M."/>
            <person name="Geppert A."/>
            <person name="Luckner M."/>
            <person name="Wanner G."/>
            <person name="Overmann J."/>
        </authorList>
    </citation>
    <scope>NUCLEOTIDE SEQUENCE [LARGE SCALE GENOMIC DNA]</scope>
    <source>
        <strain evidence="7 8">0125_3</strain>
    </source>
</reference>
<evidence type="ECO:0000313" key="7">
    <source>
        <dbReference type="EMBL" id="QJR11494.1"/>
    </source>
</evidence>
<dbReference type="RefSeq" id="WP_171092889.1">
    <property type="nucleotide sequence ID" value="NZ_CP053069.1"/>
</dbReference>
<organism evidence="7 8">
    <name type="scientific">Usitatibacter rugosus</name>
    <dbReference type="NCBI Taxonomy" id="2732067"/>
    <lineage>
        <taxon>Bacteria</taxon>
        <taxon>Pseudomonadati</taxon>
        <taxon>Pseudomonadota</taxon>
        <taxon>Betaproteobacteria</taxon>
        <taxon>Nitrosomonadales</taxon>
        <taxon>Usitatibacteraceae</taxon>
        <taxon>Usitatibacter</taxon>
    </lineage>
</organism>
<keyword evidence="3 7" id="KW-0808">Transferase</keyword>
<keyword evidence="4 7" id="KW-0012">Acyltransferase</keyword>
<evidence type="ECO:0000256" key="4">
    <source>
        <dbReference type="ARBA" id="ARBA00023315"/>
    </source>
</evidence>
<keyword evidence="8" id="KW-1185">Reference proteome</keyword>
<protein>
    <submittedName>
        <fullName evidence="7">Poly(3-hydroxyalkanoate) polymerase subunit PhaC</fullName>
        <ecNumber evidence="7">2.3.1.-</ecNumber>
    </submittedName>
</protein>
<dbReference type="EC" id="2.3.1.-" evidence="7"/>
<dbReference type="EMBL" id="CP053069">
    <property type="protein sequence ID" value="QJR11494.1"/>
    <property type="molecule type" value="Genomic_DNA"/>
</dbReference>